<keyword evidence="6" id="KW-0106">Calcium</keyword>
<dbReference type="InterPro" id="IPR011992">
    <property type="entry name" value="EF-hand-dom_pair"/>
</dbReference>
<comment type="subcellular location">
    <subcellularLocation>
        <location evidence="1">Endoplasmic reticulum lumen</location>
    </subcellularLocation>
</comment>
<keyword evidence="4" id="KW-0677">Repeat</keyword>
<dbReference type="InterPro" id="IPR018247">
    <property type="entry name" value="EF_Hand_1_Ca_BS"/>
</dbReference>
<evidence type="ECO:0000313" key="14">
    <source>
        <dbReference type="EMBL" id="JAW11248.1"/>
    </source>
</evidence>
<dbReference type="SMART" id="SM00054">
    <property type="entry name" value="EFh"/>
    <property type="match status" value="5"/>
</dbReference>
<evidence type="ECO:0000256" key="1">
    <source>
        <dbReference type="ARBA" id="ARBA00004319"/>
    </source>
</evidence>
<evidence type="ECO:0000259" key="13">
    <source>
        <dbReference type="PROSITE" id="PS50222"/>
    </source>
</evidence>
<dbReference type="PROSITE" id="PS50222">
    <property type="entry name" value="EF_HAND_2"/>
    <property type="match status" value="2"/>
</dbReference>
<organism evidence="14">
    <name type="scientific">Panstrongylus lignarius</name>
    <dbReference type="NCBI Taxonomy" id="156445"/>
    <lineage>
        <taxon>Eukaryota</taxon>
        <taxon>Metazoa</taxon>
        <taxon>Ecdysozoa</taxon>
        <taxon>Arthropoda</taxon>
        <taxon>Hexapoda</taxon>
        <taxon>Insecta</taxon>
        <taxon>Pterygota</taxon>
        <taxon>Neoptera</taxon>
        <taxon>Paraneoptera</taxon>
        <taxon>Hemiptera</taxon>
        <taxon>Heteroptera</taxon>
        <taxon>Panheteroptera</taxon>
        <taxon>Cimicomorpha</taxon>
        <taxon>Reduviidae</taxon>
        <taxon>Triatominae</taxon>
        <taxon>Panstrongylus</taxon>
    </lineage>
</organism>
<dbReference type="GO" id="GO:0005788">
    <property type="term" value="C:endoplasmic reticulum lumen"/>
    <property type="evidence" value="ECO:0007669"/>
    <property type="project" value="UniProtKB-SubCell"/>
</dbReference>
<dbReference type="FunFam" id="1.10.238.10:FF:000104">
    <property type="entry name" value="calumenin isoform X1"/>
    <property type="match status" value="1"/>
</dbReference>
<dbReference type="InterPro" id="IPR002048">
    <property type="entry name" value="EF_hand_dom"/>
</dbReference>
<proteinExistence type="predicted"/>
<comment type="function">
    <text evidence="9">Probable molecular chaperone assisting protein biosynthesis and transport in the endoplasmic reticulum. Required for the proper biosynthesis and transport of pulmonary surfactant-associated protein A/SP-A, pulmonary surfactant-associated protein D/SP-D and the lipid transporter ABCA3. By regulating both the proper expression and the degradation through the endoplasmic reticulum-associated protein degradation pathway of these proteins plays a crucial role in pulmonary surfactant homeostasis. Has an anti-fibrotic activity by negatively regulating the secretion of type I and type III collagens. This calcium-binding protein also transiently associates with immature PCSK6 and regulates its secretion.</text>
</comment>
<dbReference type="Gene3D" id="1.10.238.10">
    <property type="entry name" value="EF-hand"/>
    <property type="match status" value="2"/>
</dbReference>
<protein>
    <recommendedName>
        <fullName evidence="11">Reticulocalbin-3</fullName>
    </recommendedName>
</protein>
<feature type="domain" description="EF-hand" evidence="13">
    <location>
        <begin position="260"/>
        <end position="282"/>
    </location>
</feature>
<keyword evidence="5" id="KW-0256">Endoplasmic reticulum</keyword>
<feature type="chain" id="PRO_5012556145" description="Reticulocalbin-3" evidence="12">
    <location>
        <begin position="24"/>
        <end position="333"/>
    </location>
</feature>
<evidence type="ECO:0000256" key="11">
    <source>
        <dbReference type="ARBA" id="ARBA00072696"/>
    </source>
</evidence>
<dbReference type="PANTHER" id="PTHR10827">
    <property type="entry name" value="RETICULOCALBIN"/>
    <property type="match status" value="1"/>
</dbReference>
<evidence type="ECO:0000256" key="7">
    <source>
        <dbReference type="ARBA" id="ARBA00023180"/>
    </source>
</evidence>
<evidence type="ECO:0000256" key="5">
    <source>
        <dbReference type="ARBA" id="ARBA00022824"/>
    </source>
</evidence>
<name>A0A224XN57_9HEMI</name>
<evidence type="ECO:0000256" key="12">
    <source>
        <dbReference type="SAM" id="SignalP"/>
    </source>
</evidence>
<dbReference type="GO" id="GO:0015031">
    <property type="term" value="P:protein transport"/>
    <property type="evidence" value="ECO:0007669"/>
    <property type="project" value="UniProtKB-ARBA"/>
</dbReference>
<dbReference type="Pfam" id="PF13499">
    <property type="entry name" value="EF-hand_7"/>
    <property type="match status" value="1"/>
</dbReference>
<dbReference type="SUPFAM" id="SSF47473">
    <property type="entry name" value="EF-hand"/>
    <property type="match status" value="2"/>
</dbReference>
<dbReference type="AlphaFoldDB" id="A0A224XN57"/>
<evidence type="ECO:0000256" key="10">
    <source>
        <dbReference type="ARBA" id="ARBA00063143"/>
    </source>
</evidence>
<accession>A0A224XN57</accession>
<dbReference type="EMBL" id="GFTR01005178">
    <property type="protein sequence ID" value="JAW11248.1"/>
    <property type="molecule type" value="Transcribed_RNA"/>
</dbReference>
<feature type="domain" description="EF-hand" evidence="13">
    <location>
        <begin position="80"/>
        <end position="115"/>
    </location>
</feature>
<feature type="signal peptide" evidence="12">
    <location>
        <begin position="1"/>
        <end position="23"/>
    </location>
</feature>
<keyword evidence="2" id="KW-0479">Metal-binding</keyword>
<sequence length="333" mass="39261">MTVMDKKTIFFILLFLWSSFLWANSATTILKNNEENESKIKHSNLSNYQHYDGDHHNTEYDHEAFLGEDAKTFDQLSPDESRRRLGSIVDKIDSDSDGYVSHPELKDWIRYTQQKYVRDNVERTWKSFNPNNKERIGWEEYSDQVYGFMKDMSPSELSREENGVSHRNMFDRDRRRWSVADLSGDDQLTKEEFTAFLHPEETPRMMDLLVVETVEDVDKDKDGKVSLEEYIGDTYQKDSDEDEMPDWVKNEIAHFSKDRDKDGDGFLNEEEVKNWISPVDYDQADAEARHLIYEADRNSDNKLTKTEIVDKYDLFVGSQATDFGEVLMRHDEF</sequence>
<evidence type="ECO:0000256" key="2">
    <source>
        <dbReference type="ARBA" id="ARBA00022723"/>
    </source>
</evidence>
<keyword evidence="3 12" id="KW-0732">Signal</keyword>
<evidence type="ECO:0000256" key="9">
    <source>
        <dbReference type="ARBA" id="ARBA00056975"/>
    </source>
</evidence>
<keyword evidence="7" id="KW-0325">Glycoprotein</keyword>
<evidence type="ECO:0000256" key="6">
    <source>
        <dbReference type="ARBA" id="ARBA00022837"/>
    </source>
</evidence>
<dbReference type="PANTHER" id="PTHR10827:SF52">
    <property type="entry name" value="IP16409P"/>
    <property type="match status" value="1"/>
</dbReference>
<dbReference type="CDD" id="cd16226">
    <property type="entry name" value="EFh_CREC_Calumenin_like"/>
    <property type="match status" value="1"/>
</dbReference>
<dbReference type="GO" id="GO:0005509">
    <property type="term" value="F:calcium ion binding"/>
    <property type="evidence" value="ECO:0007669"/>
    <property type="project" value="InterPro"/>
</dbReference>
<evidence type="ECO:0000256" key="8">
    <source>
        <dbReference type="ARBA" id="ARBA00023186"/>
    </source>
</evidence>
<keyword evidence="8" id="KW-0143">Chaperone</keyword>
<dbReference type="PROSITE" id="PS00018">
    <property type="entry name" value="EF_HAND_1"/>
    <property type="match status" value="5"/>
</dbReference>
<comment type="subunit">
    <text evidence="10">Interacts with PCSK6 (immature form including the propeptide); probably involved in the maturation and the secretion of PCSK6.</text>
</comment>
<reference evidence="14" key="1">
    <citation type="journal article" date="2018" name="PLoS Negl. Trop. Dis.">
        <title>An insight into the salivary gland and fat body transcriptome of Panstrongylus lignarius (Hemiptera: Heteroptera), the main vector of Chagas disease in Peru.</title>
        <authorList>
            <person name="Nevoa J.C."/>
            <person name="Mendes M.T."/>
            <person name="da Silva M.V."/>
            <person name="Soares S.C."/>
            <person name="Oliveira C.J.F."/>
            <person name="Ribeiro J.M.C."/>
        </authorList>
    </citation>
    <scope>NUCLEOTIDE SEQUENCE</scope>
</reference>
<evidence type="ECO:0000256" key="4">
    <source>
        <dbReference type="ARBA" id="ARBA00022737"/>
    </source>
</evidence>
<evidence type="ECO:0000256" key="3">
    <source>
        <dbReference type="ARBA" id="ARBA00022729"/>
    </source>
</evidence>